<feature type="binding site" evidence="4">
    <location>
        <position position="253"/>
    </location>
    <ligand>
        <name>pyridoxal 5'-phosphate</name>
        <dbReference type="ChEBI" id="CHEBI:597326"/>
    </ligand>
</feature>
<dbReference type="GO" id="GO:0009435">
    <property type="term" value="P:NAD+ biosynthetic process"/>
    <property type="evidence" value="ECO:0007669"/>
    <property type="project" value="UniProtKB-UniRule"/>
</dbReference>
<dbReference type="Gene3D" id="3.90.1150.10">
    <property type="entry name" value="Aspartate Aminotransferase, domain 1"/>
    <property type="match status" value="1"/>
</dbReference>
<proteinExistence type="inferred from homology"/>
<dbReference type="GO" id="GO:0043420">
    <property type="term" value="P:anthranilate metabolic process"/>
    <property type="evidence" value="ECO:0007669"/>
    <property type="project" value="TreeGrafter"/>
</dbReference>
<dbReference type="SUPFAM" id="SSF53383">
    <property type="entry name" value="PLP-dependent transferases"/>
    <property type="match status" value="1"/>
</dbReference>
<reference evidence="7 8" key="1">
    <citation type="submission" date="2018-09" db="EMBL/GenBank/DDBJ databases">
        <title>YIM 75000 draft genome.</title>
        <authorList>
            <person name="Tang S."/>
            <person name="Feng Y."/>
        </authorList>
    </citation>
    <scope>NUCLEOTIDE SEQUENCE [LARGE SCALE GENOMIC DNA]</scope>
    <source>
        <strain evidence="7 8">YIM 75000</strain>
    </source>
</reference>
<evidence type="ECO:0000313" key="8">
    <source>
        <dbReference type="Proteomes" id="UP000265614"/>
    </source>
</evidence>
<dbReference type="GO" id="GO:0030429">
    <property type="term" value="F:kynureninase activity"/>
    <property type="evidence" value="ECO:0007669"/>
    <property type="project" value="UniProtKB-UniRule"/>
</dbReference>
<dbReference type="GO" id="GO:0019441">
    <property type="term" value="P:L-tryptophan catabolic process to kynurenine"/>
    <property type="evidence" value="ECO:0007669"/>
    <property type="project" value="TreeGrafter"/>
</dbReference>
<dbReference type="EMBL" id="QZEZ01000003">
    <property type="protein sequence ID" value="RJK96569.1"/>
    <property type="molecule type" value="Genomic_DNA"/>
</dbReference>
<dbReference type="HAMAP" id="MF_01970">
    <property type="entry name" value="Kynureninase"/>
    <property type="match status" value="1"/>
</dbReference>
<feature type="binding site" evidence="4">
    <location>
        <position position="98"/>
    </location>
    <ligand>
        <name>pyridoxal 5'-phosphate</name>
        <dbReference type="ChEBI" id="CHEBI:597326"/>
    </ligand>
</feature>
<dbReference type="InterPro" id="IPR010111">
    <property type="entry name" value="Kynureninase"/>
</dbReference>
<dbReference type="AlphaFoldDB" id="A0A3A3YY23"/>
<feature type="binding site" evidence="4">
    <location>
        <position position="99"/>
    </location>
    <ligand>
        <name>pyridoxal 5'-phosphate</name>
        <dbReference type="ChEBI" id="CHEBI:597326"/>
    </ligand>
</feature>
<dbReference type="Gene3D" id="3.40.640.10">
    <property type="entry name" value="Type I PLP-dependent aspartate aminotransferase-like (Major domain)"/>
    <property type="match status" value="1"/>
</dbReference>
<keyword evidence="2 4" id="KW-0378">Hydrolase</keyword>
<dbReference type="PIRSF" id="PIRSF038800">
    <property type="entry name" value="KYNU"/>
    <property type="match status" value="1"/>
</dbReference>
<dbReference type="Pfam" id="PF22580">
    <property type="entry name" value="KYNU_C"/>
    <property type="match status" value="1"/>
</dbReference>
<comment type="subunit">
    <text evidence="4 6">Homodimer.</text>
</comment>
<evidence type="ECO:0000256" key="2">
    <source>
        <dbReference type="ARBA" id="ARBA00022801"/>
    </source>
</evidence>
<feature type="binding site" evidence="4">
    <location>
        <position position="223"/>
    </location>
    <ligand>
        <name>pyridoxal 5'-phosphate</name>
        <dbReference type="ChEBI" id="CHEBI:597326"/>
    </ligand>
</feature>
<keyword evidence="3 4" id="KW-0663">Pyridoxal phosphate</keyword>
<evidence type="ECO:0000256" key="4">
    <source>
        <dbReference type="HAMAP-Rule" id="MF_01970"/>
    </source>
</evidence>
<comment type="catalytic activity">
    <reaction evidence="6">
        <text>3-hydroxy-L-kynurenine + H2O = 3-hydroxyanthranilate + L-alanine + H(+)</text>
        <dbReference type="Rhea" id="RHEA:25143"/>
        <dbReference type="ChEBI" id="CHEBI:15377"/>
        <dbReference type="ChEBI" id="CHEBI:15378"/>
        <dbReference type="ChEBI" id="CHEBI:36559"/>
        <dbReference type="ChEBI" id="CHEBI:57972"/>
        <dbReference type="ChEBI" id="CHEBI:58125"/>
        <dbReference type="EC" id="3.7.1.3"/>
    </reaction>
</comment>
<sequence>MEAERRRAEALDAADPLTALRGRFLLPDGVVYLDGNSLGALPAHVPAVLDDVVRRQWGTDLIASWEAGGWWTAPERAGAKVARLVGAHPDEVVVTDSTSVDLFKVLAAGARLRPGRARLVVEPGSFPTDLYVAAAVADLLGLQLDRVAPADLAAHLAAHGGDVAVVAYSHVDYRTGELLDLPGLTALAHRAGALSCWDLSHSAGALPVGLAEHGVDLAVGCGYKYLNGGPGAPAYLVVARRHHGALTNPLPGWTGHARPFAMEGSYEPAAAVSRMRSGTPPVLSLLALDAALDVLQDVDLAALRARSLSLTGLLVELVGAHVPSLRVVTPRDPARRGSQVSLAHPQAQRVVRDLAARGVVGDFREPDVVRLGVAAPYVTHADVVTTVERLREVAP</sequence>
<dbReference type="UniPathway" id="UPA00253">
    <property type="reaction ID" value="UER00329"/>
</dbReference>
<dbReference type="GO" id="GO:0097053">
    <property type="term" value="P:L-kynurenine catabolic process"/>
    <property type="evidence" value="ECO:0007669"/>
    <property type="project" value="UniProtKB-UniRule"/>
</dbReference>
<gene>
    <name evidence="4 7" type="primary">kynU</name>
    <name evidence="7" type="ORF">D5H78_09800</name>
</gene>
<dbReference type="PANTHER" id="PTHR14084">
    <property type="entry name" value="KYNURENINASE"/>
    <property type="match status" value="1"/>
</dbReference>
<keyword evidence="8" id="KW-1185">Reference proteome</keyword>
<dbReference type="InterPro" id="IPR015421">
    <property type="entry name" value="PyrdxlP-dep_Trfase_major"/>
</dbReference>
<feature type="modified residue" description="N6-(pyridoxal phosphate)lysine" evidence="4">
    <location>
        <position position="224"/>
    </location>
</feature>
<comment type="cofactor">
    <cofactor evidence="4 6">
        <name>pyridoxal 5'-phosphate</name>
        <dbReference type="ChEBI" id="CHEBI:597326"/>
    </cofactor>
</comment>
<comment type="catalytic activity">
    <reaction evidence="4 6">
        <text>L-kynurenine + H2O = anthranilate + L-alanine + H(+)</text>
        <dbReference type="Rhea" id="RHEA:16813"/>
        <dbReference type="ChEBI" id="CHEBI:15377"/>
        <dbReference type="ChEBI" id="CHEBI:15378"/>
        <dbReference type="ChEBI" id="CHEBI:16567"/>
        <dbReference type="ChEBI" id="CHEBI:57959"/>
        <dbReference type="ChEBI" id="CHEBI:57972"/>
        <dbReference type="EC" id="3.7.1.3"/>
    </reaction>
</comment>
<dbReference type="GO" id="GO:0030170">
    <property type="term" value="F:pyridoxal phosphate binding"/>
    <property type="evidence" value="ECO:0007669"/>
    <property type="project" value="UniProtKB-UniRule"/>
</dbReference>
<evidence type="ECO:0000256" key="3">
    <source>
        <dbReference type="ARBA" id="ARBA00022898"/>
    </source>
</evidence>
<dbReference type="RefSeq" id="WP_119950327.1">
    <property type="nucleotide sequence ID" value="NZ_QZEZ01000003.1"/>
</dbReference>
<comment type="similarity">
    <text evidence="4 6">Belongs to the kynureninase family.</text>
</comment>
<evidence type="ECO:0000256" key="6">
    <source>
        <dbReference type="PIRNR" id="PIRNR038800"/>
    </source>
</evidence>
<dbReference type="InterPro" id="IPR015422">
    <property type="entry name" value="PyrdxlP-dep_Trfase_small"/>
</dbReference>
<comment type="caution">
    <text evidence="7">The sequence shown here is derived from an EMBL/GenBank/DDBJ whole genome shotgun (WGS) entry which is preliminary data.</text>
</comment>
<feature type="binding site" evidence="4">
    <location>
        <position position="198"/>
    </location>
    <ligand>
        <name>pyridoxal 5'-phosphate</name>
        <dbReference type="ChEBI" id="CHEBI:597326"/>
    </ligand>
</feature>
<evidence type="ECO:0000313" key="7">
    <source>
        <dbReference type="EMBL" id="RJK96569.1"/>
    </source>
</evidence>
<accession>A0A3A3YY23</accession>
<dbReference type="GO" id="GO:0019805">
    <property type="term" value="P:quinolinate biosynthetic process"/>
    <property type="evidence" value="ECO:0007669"/>
    <property type="project" value="UniProtKB-UniRule"/>
</dbReference>
<comment type="function">
    <text evidence="4 6">Catalyzes the cleavage of L-kynurenine (L-Kyn) and L-3-hydroxykynurenine (L-3OHKyn) into anthranilic acid (AA) and 3-hydroxyanthranilic acid (3-OHAA), respectively.</text>
</comment>
<dbReference type="PANTHER" id="PTHR14084:SF0">
    <property type="entry name" value="KYNURENINASE"/>
    <property type="match status" value="1"/>
</dbReference>
<organism evidence="7 8">
    <name type="scientific">Vallicoccus soli</name>
    <dbReference type="NCBI Taxonomy" id="2339232"/>
    <lineage>
        <taxon>Bacteria</taxon>
        <taxon>Bacillati</taxon>
        <taxon>Actinomycetota</taxon>
        <taxon>Actinomycetes</taxon>
        <taxon>Motilibacterales</taxon>
        <taxon>Vallicoccaceae</taxon>
        <taxon>Vallicoccus</taxon>
    </lineage>
</organism>
<feature type="binding site" evidence="4">
    <location>
        <begin position="126"/>
        <end position="129"/>
    </location>
    <ligand>
        <name>pyridoxal 5'-phosphate</name>
        <dbReference type="ChEBI" id="CHEBI:597326"/>
    </ligand>
</feature>
<evidence type="ECO:0000256" key="5">
    <source>
        <dbReference type="NCBIfam" id="TIGR01814"/>
    </source>
</evidence>
<comment type="pathway">
    <text evidence="4 6">Cofactor biosynthesis; NAD(+) biosynthesis; quinolinate from L-kynurenine: step 2/3.</text>
</comment>
<evidence type="ECO:0000256" key="1">
    <source>
        <dbReference type="ARBA" id="ARBA00022642"/>
    </source>
</evidence>
<dbReference type="GO" id="GO:0005737">
    <property type="term" value="C:cytoplasm"/>
    <property type="evidence" value="ECO:0007669"/>
    <property type="project" value="UniProtKB-UniRule"/>
</dbReference>
<name>A0A3A3YY23_9ACTN</name>
<dbReference type="UniPathway" id="UPA00334">
    <property type="reaction ID" value="UER00455"/>
</dbReference>
<protein>
    <recommendedName>
        <fullName evidence="4 5">Kynureninase</fullName>
        <ecNumber evidence="4 5">3.7.1.3</ecNumber>
    </recommendedName>
    <alternativeName>
        <fullName evidence="4">L-kynurenine hydrolase</fullName>
    </alternativeName>
</protein>
<feature type="binding site" evidence="4">
    <location>
        <position position="279"/>
    </location>
    <ligand>
        <name>pyridoxal 5'-phosphate</name>
        <dbReference type="ChEBI" id="CHEBI:597326"/>
    </ligand>
</feature>
<dbReference type="InterPro" id="IPR015424">
    <property type="entry name" value="PyrdxlP-dep_Trfase"/>
</dbReference>
<feature type="binding site" evidence="4">
    <location>
        <position position="201"/>
    </location>
    <ligand>
        <name>pyridoxal 5'-phosphate</name>
        <dbReference type="ChEBI" id="CHEBI:597326"/>
    </ligand>
</feature>
<keyword evidence="1 4" id="KW-0662">Pyridine nucleotide biosynthesis</keyword>
<dbReference type="OrthoDB" id="9812626at2"/>
<comment type="caution">
    <text evidence="4">Lacks conserved residue(s) required for the propagation of feature annotation.</text>
</comment>
<comment type="pathway">
    <text evidence="4 6">Amino-acid degradation; L-kynurenine degradation; L-alanine and anthranilate from L-kynurenine: step 1/1.</text>
</comment>
<dbReference type="EC" id="3.7.1.3" evidence="4 5"/>
<dbReference type="Proteomes" id="UP000265614">
    <property type="component" value="Unassembled WGS sequence"/>
</dbReference>
<dbReference type="NCBIfam" id="TIGR01814">
    <property type="entry name" value="kynureninase"/>
    <property type="match status" value="1"/>
</dbReference>